<dbReference type="SUPFAM" id="SSF52540">
    <property type="entry name" value="P-loop containing nucleoside triphosphate hydrolases"/>
    <property type="match status" value="1"/>
</dbReference>
<dbReference type="KEGG" id="sdyn:Mal52_38470"/>
<dbReference type="Gene3D" id="3.30.450.40">
    <property type="match status" value="1"/>
</dbReference>
<keyword evidence="1" id="KW-0547">Nucleotide-binding</keyword>
<sequence>MKLQQTPWFDRKDAGSTEWQFTLRLLESALRANHEDELLQNQLPDVASELQAQWVGLVRKTPQWELSAQFGHINLTELPFNDLDNALDGGVALFIAPPDGDEYWPLIGVPFTQPDLAGELLLFSGRDLRPEQVGSALMLGWGLGSAIAAVRRYQTSQRRSERLEAILKIASQLSHERETVPLLELIANEATRLLEADRASIFIWDKDHRQVIACPALGVEGGTLRLSDSAGIVGEVIQTGKSIQVDEAYRDARFDKKVDVESGYKTENLLCVPLLNGDGERIGAFEVINKLAGAFTAEDEESLTQLGIQAATALQSTQDREQLVRTQKQLTEQVTEGVRIVGESPAITALKDTIERLAATELPVLILGESGTGKEVVSQSLHYHGPRRDHPFVAVNCAALAETLLESELFGHEKGAFTDAHEARQGKFELAEGGTLFLDEIGDMTLGGQAKLLRVLEQKVITRVGGSQTIPINVRVVAATNANLSEAVRTKKFREDLYYRLGVVTLDLPPLRDRPEDVILLAEYFLSQFSVQAGRKRLKIAADARRRLQAHSWPGNIRELRNLMERVAFLAPGEKVEVSDLAFILSPDRSSMGQEEDPSDGTLADATKHFQQRFIRGAVKRVQGNMSEAARMLGLHRSNLYRKMRQLEMGEAEDAAD</sequence>
<dbReference type="InterPro" id="IPR003593">
    <property type="entry name" value="AAA+_ATPase"/>
</dbReference>
<dbReference type="GO" id="GO:0005524">
    <property type="term" value="F:ATP binding"/>
    <property type="evidence" value="ECO:0007669"/>
    <property type="project" value="UniProtKB-KW"/>
</dbReference>
<dbReference type="InterPro" id="IPR025662">
    <property type="entry name" value="Sigma_54_int_dom_ATP-bd_1"/>
</dbReference>
<proteinExistence type="predicted"/>
<dbReference type="InterPro" id="IPR027417">
    <property type="entry name" value="P-loop_NTPase"/>
</dbReference>
<dbReference type="Pfam" id="PF00158">
    <property type="entry name" value="Sigma54_activat"/>
    <property type="match status" value="1"/>
</dbReference>
<dbReference type="AlphaFoldDB" id="A0A517ZSC6"/>
<dbReference type="SUPFAM" id="SSF46689">
    <property type="entry name" value="Homeodomain-like"/>
    <property type="match status" value="1"/>
</dbReference>
<dbReference type="PROSITE" id="PS00688">
    <property type="entry name" value="SIGMA54_INTERACT_3"/>
    <property type="match status" value="1"/>
</dbReference>
<dbReference type="PROSITE" id="PS00675">
    <property type="entry name" value="SIGMA54_INTERACT_1"/>
    <property type="match status" value="1"/>
</dbReference>
<keyword evidence="5" id="KW-0804">Transcription</keyword>
<dbReference type="GO" id="GO:0006355">
    <property type="term" value="P:regulation of DNA-templated transcription"/>
    <property type="evidence" value="ECO:0007669"/>
    <property type="project" value="InterPro"/>
</dbReference>
<keyword evidence="8" id="KW-1185">Reference proteome</keyword>
<dbReference type="Proteomes" id="UP000319383">
    <property type="component" value="Chromosome"/>
</dbReference>
<dbReference type="InterPro" id="IPR025943">
    <property type="entry name" value="Sigma_54_int_dom_ATP-bd_2"/>
</dbReference>
<dbReference type="PRINTS" id="PR01590">
    <property type="entry name" value="HTHFIS"/>
</dbReference>
<dbReference type="InterPro" id="IPR002078">
    <property type="entry name" value="Sigma_54_int"/>
</dbReference>
<keyword evidence="3" id="KW-0805">Transcription regulation</keyword>
<dbReference type="SMART" id="SM00065">
    <property type="entry name" value="GAF"/>
    <property type="match status" value="1"/>
</dbReference>
<dbReference type="SUPFAM" id="SSF55781">
    <property type="entry name" value="GAF domain-like"/>
    <property type="match status" value="1"/>
</dbReference>
<dbReference type="Pfam" id="PF01590">
    <property type="entry name" value="GAF"/>
    <property type="match status" value="1"/>
</dbReference>
<dbReference type="EMBL" id="CP036276">
    <property type="protein sequence ID" value="QDU45353.1"/>
    <property type="molecule type" value="Genomic_DNA"/>
</dbReference>
<dbReference type="PANTHER" id="PTHR32071:SF57">
    <property type="entry name" value="C4-DICARBOXYLATE TRANSPORT TRANSCRIPTIONAL REGULATORY PROTEIN DCTD"/>
    <property type="match status" value="1"/>
</dbReference>
<gene>
    <name evidence="7" type="primary">vnfA</name>
    <name evidence="7" type="ORF">Mal52_38470</name>
</gene>
<keyword evidence="2" id="KW-0067">ATP-binding</keyword>
<dbReference type="Gene3D" id="1.10.8.60">
    <property type="match status" value="1"/>
</dbReference>
<keyword evidence="4" id="KW-0238">DNA-binding</keyword>
<evidence type="ECO:0000313" key="7">
    <source>
        <dbReference type="EMBL" id="QDU45353.1"/>
    </source>
</evidence>
<dbReference type="Gene3D" id="3.40.50.300">
    <property type="entry name" value="P-loop containing nucleotide triphosphate hydrolases"/>
    <property type="match status" value="1"/>
</dbReference>
<dbReference type="GO" id="GO:0043565">
    <property type="term" value="F:sequence-specific DNA binding"/>
    <property type="evidence" value="ECO:0007669"/>
    <property type="project" value="InterPro"/>
</dbReference>
<dbReference type="InterPro" id="IPR002197">
    <property type="entry name" value="HTH_Fis"/>
</dbReference>
<dbReference type="InterPro" id="IPR029016">
    <property type="entry name" value="GAF-like_dom_sf"/>
</dbReference>
<feature type="domain" description="Sigma-54 factor interaction" evidence="6">
    <location>
        <begin position="340"/>
        <end position="569"/>
    </location>
</feature>
<dbReference type="InterPro" id="IPR009057">
    <property type="entry name" value="Homeodomain-like_sf"/>
</dbReference>
<dbReference type="Pfam" id="PF25601">
    <property type="entry name" value="AAA_lid_14"/>
    <property type="match status" value="1"/>
</dbReference>
<evidence type="ECO:0000256" key="1">
    <source>
        <dbReference type="ARBA" id="ARBA00022741"/>
    </source>
</evidence>
<dbReference type="CDD" id="cd00009">
    <property type="entry name" value="AAA"/>
    <property type="match status" value="1"/>
</dbReference>
<dbReference type="FunFam" id="3.40.50.300:FF:000006">
    <property type="entry name" value="DNA-binding transcriptional regulator NtrC"/>
    <property type="match status" value="1"/>
</dbReference>
<organism evidence="7 8">
    <name type="scientific">Symmachiella dynata</name>
    <dbReference type="NCBI Taxonomy" id="2527995"/>
    <lineage>
        <taxon>Bacteria</taxon>
        <taxon>Pseudomonadati</taxon>
        <taxon>Planctomycetota</taxon>
        <taxon>Planctomycetia</taxon>
        <taxon>Planctomycetales</taxon>
        <taxon>Planctomycetaceae</taxon>
        <taxon>Symmachiella</taxon>
    </lineage>
</organism>
<dbReference type="InterPro" id="IPR058031">
    <property type="entry name" value="AAA_lid_NorR"/>
</dbReference>
<reference evidence="7 8" key="1">
    <citation type="submission" date="2019-02" db="EMBL/GenBank/DDBJ databases">
        <title>Deep-cultivation of Planctomycetes and their phenomic and genomic characterization uncovers novel biology.</title>
        <authorList>
            <person name="Wiegand S."/>
            <person name="Jogler M."/>
            <person name="Boedeker C."/>
            <person name="Pinto D."/>
            <person name="Vollmers J."/>
            <person name="Rivas-Marin E."/>
            <person name="Kohn T."/>
            <person name="Peeters S.H."/>
            <person name="Heuer A."/>
            <person name="Rast P."/>
            <person name="Oberbeckmann S."/>
            <person name="Bunk B."/>
            <person name="Jeske O."/>
            <person name="Meyerdierks A."/>
            <person name="Storesund J.E."/>
            <person name="Kallscheuer N."/>
            <person name="Luecker S."/>
            <person name="Lage O.M."/>
            <person name="Pohl T."/>
            <person name="Merkel B.J."/>
            <person name="Hornburger P."/>
            <person name="Mueller R.-W."/>
            <person name="Bruemmer F."/>
            <person name="Labrenz M."/>
            <person name="Spormann A.M."/>
            <person name="Op den Camp H."/>
            <person name="Overmann J."/>
            <person name="Amann R."/>
            <person name="Jetten M.S.M."/>
            <person name="Mascher T."/>
            <person name="Medema M.H."/>
            <person name="Devos D.P."/>
            <person name="Kaster A.-K."/>
            <person name="Ovreas L."/>
            <person name="Rohde M."/>
            <person name="Galperin M.Y."/>
            <person name="Jogler C."/>
        </authorList>
    </citation>
    <scope>NUCLEOTIDE SEQUENCE [LARGE SCALE GENOMIC DNA]</scope>
    <source>
        <strain evidence="7 8">Mal52</strain>
    </source>
</reference>
<evidence type="ECO:0000259" key="6">
    <source>
        <dbReference type="PROSITE" id="PS50045"/>
    </source>
</evidence>
<evidence type="ECO:0000256" key="3">
    <source>
        <dbReference type="ARBA" id="ARBA00023015"/>
    </source>
</evidence>
<dbReference type="SMART" id="SM00382">
    <property type="entry name" value="AAA"/>
    <property type="match status" value="1"/>
</dbReference>
<dbReference type="RefSeq" id="WP_145377738.1">
    <property type="nucleotide sequence ID" value="NZ_CP036276.1"/>
</dbReference>
<name>A0A517ZSC6_9PLAN</name>
<dbReference type="Gene3D" id="1.10.10.60">
    <property type="entry name" value="Homeodomain-like"/>
    <property type="match status" value="1"/>
</dbReference>
<dbReference type="Pfam" id="PF02954">
    <property type="entry name" value="HTH_8"/>
    <property type="match status" value="1"/>
</dbReference>
<dbReference type="PROSITE" id="PS00676">
    <property type="entry name" value="SIGMA54_INTERACT_2"/>
    <property type="match status" value="1"/>
</dbReference>
<evidence type="ECO:0000313" key="8">
    <source>
        <dbReference type="Proteomes" id="UP000319383"/>
    </source>
</evidence>
<dbReference type="PROSITE" id="PS50045">
    <property type="entry name" value="SIGMA54_INTERACT_4"/>
    <property type="match status" value="1"/>
</dbReference>
<dbReference type="PANTHER" id="PTHR32071">
    <property type="entry name" value="TRANSCRIPTIONAL REGULATORY PROTEIN"/>
    <property type="match status" value="1"/>
</dbReference>
<accession>A0A517ZSC6</accession>
<protein>
    <submittedName>
        <fullName evidence="7">Nitrogen fixation protein VnfA</fullName>
    </submittedName>
</protein>
<dbReference type="InterPro" id="IPR003018">
    <property type="entry name" value="GAF"/>
</dbReference>
<dbReference type="InterPro" id="IPR025944">
    <property type="entry name" value="Sigma_54_int_dom_CS"/>
</dbReference>
<evidence type="ECO:0000256" key="4">
    <source>
        <dbReference type="ARBA" id="ARBA00023125"/>
    </source>
</evidence>
<evidence type="ECO:0000256" key="2">
    <source>
        <dbReference type="ARBA" id="ARBA00022840"/>
    </source>
</evidence>
<evidence type="ECO:0000256" key="5">
    <source>
        <dbReference type="ARBA" id="ARBA00023163"/>
    </source>
</evidence>